<dbReference type="SUPFAM" id="SSF109854">
    <property type="entry name" value="DinB/YfiT-like putative metalloenzymes"/>
    <property type="match status" value="1"/>
</dbReference>
<evidence type="ECO:0000256" key="3">
    <source>
        <dbReference type="PIRSR" id="PIRSR607837-1"/>
    </source>
</evidence>
<dbReference type="Gene3D" id="1.20.120.450">
    <property type="entry name" value="dinb family like domain"/>
    <property type="match status" value="1"/>
</dbReference>
<comment type="similarity">
    <text evidence="1">Belongs to the DinB family.</text>
</comment>
<evidence type="ECO:0000313" key="5">
    <source>
        <dbReference type="Proteomes" id="UP000294937"/>
    </source>
</evidence>
<feature type="binding site" evidence="3">
    <location>
        <position position="55"/>
    </location>
    <ligand>
        <name>a divalent metal cation</name>
        <dbReference type="ChEBI" id="CHEBI:60240"/>
    </ligand>
</feature>
<evidence type="ECO:0000256" key="2">
    <source>
        <dbReference type="ARBA" id="ARBA00022723"/>
    </source>
</evidence>
<dbReference type="InterPro" id="IPR034660">
    <property type="entry name" value="DinB/YfiT-like"/>
</dbReference>
<gene>
    <name evidence="4" type="ORF">EDD58_10625</name>
</gene>
<comment type="caution">
    <text evidence="4">The sequence shown here is derived from an EMBL/GenBank/DDBJ whole genome shotgun (WGS) entry which is preliminary data.</text>
</comment>
<name>A0A4R3L2Z5_9BACL</name>
<protein>
    <submittedName>
        <fullName evidence="4">Putative damage-inducible protein DinB</fullName>
    </submittedName>
</protein>
<dbReference type="AlphaFoldDB" id="A0A4R3L2Z5"/>
<dbReference type="PANTHER" id="PTHR37302:SF3">
    <property type="entry name" value="DAMAGE-INDUCIBLE PROTEIN DINB"/>
    <property type="match status" value="1"/>
</dbReference>
<dbReference type="Proteomes" id="UP000294937">
    <property type="component" value="Unassembled WGS sequence"/>
</dbReference>
<dbReference type="EMBL" id="SMAG01000006">
    <property type="protein sequence ID" value="TCS93592.1"/>
    <property type="molecule type" value="Genomic_DNA"/>
</dbReference>
<dbReference type="PANTHER" id="PTHR37302">
    <property type="entry name" value="SLR1116 PROTEIN"/>
    <property type="match status" value="1"/>
</dbReference>
<dbReference type="InterPro" id="IPR007837">
    <property type="entry name" value="DinB"/>
</dbReference>
<evidence type="ECO:0000256" key="1">
    <source>
        <dbReference type="ARBA" id="ARBA00008635"/>
    </source>
</evidence>
<organism evidence="4 5">
    <name type="scientific">Hazenella coriacea</name>
    <dbReference type="NCBI Taxonomy" id="1179467"/>
    <lineage>
        <taxon>Bacteria</taxon>
        <taxon>Bacillati</taxon>
        <taxon>Bacillota</taxon>
        <taxon>Bacilli</taxon>
        <taxon>Bacillales</taxon>
        <taxon>Thermoactinomycetaceae</taxon>
        <taxon>Hazenella</taxon>
    </lineage>
</organism>
<keyword evidence="2 3" id="KW-0479">Metal-binding</keyword>
<proteinExistence type="inferred from homology"/>
<dbReference type="GO" id="GO:0046872">
    <property type="term" value="F:metal ion binding"/>
    <property type="evidence" value="ECO:0007669"/>
    <property type="project" value="UniProtKB-KW"/>
</dbReference>
<sequence length="168" mass="20155">MTQPFTKGMIHMYTLFRYNWQVRDDWFQWCKQLSDEELRRERTGGVGNILHTLFHIVYVEQSWICDLQGRPELHFDFDSSTTLQQVEEWSSECRPLVEQFVSAWSPEMEMHILTDTHPKRPPSEFRYGEVLRHVIAHEIHHMGQLSVWARELQLQPISANLIRRGLYE</sequence>
<dbReference type="Pfam" id="PF05163">
    <property type="entry name" value="DinB"/>
    <property type="match status" value="1"/>
</dbReference>
<evidence type="ECO:0000313" key="4">
    <source>
        <dbReference type="EMBL" id="TCS93592.1"/>
    </source>
</evidence>
<feature type="binding site" evidence="3">
    <location>
        <position position="137"/>
    </location>
    <ligand>
        <name>a divalent metal cation</name>
        <dbReference type="ChEBI" id="CHEBI:60240"/>
    </ligand>
</feature>
<accession>A0A4R3L2Z5</accession>
<feature type="binding site" evidence="3">
    <location>
        <position position="141"/>
    </location>
    <ligand>
        <name>a divalent metal cation</name>
        <dbReference type="ChEBI" id="CHEBI:60240"/>
    </ligand>
</feature>
<reference evidence="4 5" key="1">
    <citation type="submission" date="2019-03" db="EMBL/GenBank/DDBJ databases">
        <title>Genomic Encyclopedia of Type Strains, Phase IV (KMG-IV): sequencing the most valuable type-strain genomes for metagenomic binning, comparative biology and taxonomic classification.</title>
        <authorList>
            <person name="Goeker M."/>
        </authorList>
    </citation>
    <scope>NUCLEOTIDE SEQUENCE [LARGE SCALE GENOMIC DNA]</scope>
    <source>
        <strain evidence="4 5">DSM 45707</strain>
    </source>
</reference>
<keyword evidence="5" id="KW-1185">Reference proteome</keyword>